<dbReference type="EMBL" id="FMHG01000001">
    <property type="protein sequence ID" value="SCJ62691.1"/>
    <property type="molecule type" value="Genomic_DNA"/>
</dbReference>
<keyword evidence="1" id="KW-0732">Signal</keyword>
<evidence type="ECO:0000313" key="2">
    <source>
        <dbReference type="EMBL" id="SCJ62691.1"/>
    </source>
</evidence>
<reference evidence="2" key="1">
    <citation type="submission" date="2015-09" db="EMBL/GenBank/DDBJ databases">
        <authorList>
            <consortium name="Pathogen Informatics"/>
        </authorList>
    </citation>
    <scope>NUCLEOTIDE SEQUENCE</scope>
    <source>
        <strain evidence="2">2789STDY5834896</strain>
    </source>
</reference>
<dbReference type="AlphaFoldDB" id="A0A1C6HYS5"/>
<dbReference type="InterPro" id="IPR025945">
    <property type="entry name" value="DHHW"/>
</dbReference>
<feature type="chain" id="PRO_5039630163" description="AlgX/AlgJ SGNH hydrolase-like domain-containing protein" evidence="1">
    <location>
        <begin position="20"/>
        <end position="380"/>
    </location>
</feature>
<evidence type="ECO:0008006" key="3">
    <source>
        <dbReference type="Google" id="ProtNLM"/>
    </source>
</evidence>
<gene>
    <name evidence="2" type="ORF">SAMEA3545359_01125</name>
</gene>
<proteinExistence type="predicted"/>
<evidence type="ECO:0000256" key="1">
    <source>
        <dbReference type="SAM" id="SignalP"/>
    </source>
</evidence>
<sequence>MIHKKAAALPALCFMAALLAITALDLLRPDRAFSAELKRPLAQRPTLSWQGLQNGSYTQAYQTYLDDQFIARPLLVEVSGRSQYLLGSRELKGVYLGRRQTLLPVPAAPDAQQLQKNSRRLAQFAGAMSQQLGAERVRVLLAPSAVRVWPQRLPAFAPGPQREKELYQALTRDLPPGLAVDVCPQLVAHSDQPVYYYTDHHWTTLGAYYSYTVWAESMGFAPLSKDQLAITQSPHDFWGSSWSKVRLGGRPDKVELYTPRGLERCPVSVDGGASWQVGFYDLQKLGSGDDYGVFFGGNYPLVQVETGLDNGRRLLIVKDSFANCFAPLAAAHYQQLHMIDLRTFAGSVPQYVADHQITDLLVLYSTTGFADDRGTLALVR</sequence>
<name>A0A1C6HYS5_9FIRM</name>
<organism evidence="2">
    <name type="scientific">uncultured Anaerotruncus sp</name>
    <dbReference type="NCBI Taxonomy" id="905011"/>
    <lineage>
        <taxon>Bacteria</taxon>
        <taxon>Bacillati</taxon>
        <taxon>Bacillota</taxon>
        <taxon>Clostridia</taxon>
        <taxon>Eubacteriales</taxon>
        <taxon>Oscillospiraceae</taxon>
        <taxon>Anaerotruncus</taxon>
        <taxon>environmental samples</taxon>
    </lineage>
</organism>
<protein>
    <recommendedName>
        <fullName evidence="3">AlgX/AlgJ SGNH hydrolase-like domain-containing protein</fullName>
    </recommendedName>
</protein>
<accession>A0A1C6HYS5</accession>
<dbReference type="Pfam" id="PF14286">
    <property type="entry name" value="DHHW"/>
    <property type="match status" value="1"/>
</dbReference>
<feature type="signal peptide" evidence="1">
    <location>
        <begin position="1"/>
        <end position="19"/>
    </location>
</feature>